<dbReference type="Proteomes" id="UP000481153">
    <property type="component" value="Unassembled WGS sequence"/>
</dbReference>
<keyword evidence="1" id="KW-0175">Coiled coil</keyword>
<evidence type="ECO:0000313" key="3">
    <source>
        <dbReference type="Proteomes" id="UP000481153"/>
    </source>
</evidence>
<accession>A0A6G0XMX3</accession>
<keyword evidence="3" id="KW-1185">Reference proteome</keyword>
<reference evidence="2 3" key="1">
    <citation type="submission" date="2019-07" db="EMBL/GenBank/DDBJ databases">
        <title>Genomics analysis of Aphanomyces spp. identifies a new class of oomycete effector associated with host adaptation.</title>
        <authorList>
            <person name="Gaulin E."/>
        </authorList>
    </citation>
    <scope>NUCLEOTIDE SEQUENCE [LARGE SCALE GENOMIC DNA]</scope>
    <source>
        <strain evidence="2 3">ATCC 201684</strain>
    </source>
</reference>
<gene>
    <name evidence="2" type="ORF">Ae201684_003016</name>
</gene>
<organism evidence="2 3">
    <name type="scientific">Aphanomyces euteiches</name>
    <dbReference type="NCBI Taxonomy" id="100861"/>
    <lineage>
        <taxon>Eukaryota</taxon>
        <taxon>Sar</taxon>
        <taxon>Stramenopiles</taxon>
        <taxon>Oomycota</taxon>
        <taxon>Saprolegniomycetes</taxon>
        <taxon>Saprolegniales</taxon>
        <taxon>Verrucalvaceae</taxon>
        <taxon>Aphanomyces</taxon>
    </lineage>
</organism>
<dbReference type="EMBL" id="VJMJ01000034">
    <property type="protein sequence ID" value="KAF0741824.1"/>
    <property type="molecule type" value="Genomic_DNA"/>
</dbReference>
<feature type="coiled-coil region" evidence="1">
    <location>
        <begin position="199"/>
        <end position="296"/>
    </location>
</feature>
<sequence length="342" mass="38376">MKSPRSKPAASRKAEHLHVDTSYLSPAAASQVAKATFRSSFTKSPRPSLFGSAPPIAKQMTEISDKEYFRLLKKTDVLGHLLRVNDDLVEAEGLLEVAEVDNTKLDTMNKHILVELQVADGKYKEAQRLFMDHVQDLTKICLHEEALQKGHTESAAAEYARDYATARITEEAQNLTELKRLTSLEIPANVLAKIASHRNQQMKNVFQSYRRDLRHAEQVISVEQAKSAKAQATDIMHVDKVEGALRSARAEKDNLMEELHLRAKQNEALQTEIAALKEQLETKTNYERECKAAISQHEAAILQSLRNLKADLKKRYGFVPPAVEEIALQTLTLPPPPPSLCR</sequence>
<dbReference type="VEuPathDB" id="FungiDB:AeMF1_016236"/>
<name>A0A6G0XMX3_9STRA</name>
<dbReference type="AlphaFoldDB" id="A0A6G0XMX3"/>
<evidence type="ECO:0000256" key="1">
    <source>
        <dbReference type="SAM" id="Coils"/>
    </source>
</evidence>
<evidence type="ECO:0000313" key="2">
    <source>
        <dbReference type="EMBL" id="KAF0741824.1"/>
    </source>
</evidence>
<proteinExistence type="predicted"/>
<protein>
    <submittedName>
        <fullName evidence="2">Uncharacterized protein</fullName>
    </submittedName>
</protein>
<comment type="caution">
    <text evidence="2">The sequence shown here is derived from an EMBL/GenBank/DDBJ whole genome shotgun (WGS) entry which is preliminary data.</text>
</comment>